<dbReference type="InterPro" id="IPR002765">
    <property type="entry name" value="UPF0145_YbjQ-like"/>
</dbReference>
<dbReference type="SUPFAM" id="SSF117782">
    <property type="entry name" value="YbjQ-like"/>
    <property type="match status" value="1"/>
</dbReference>
<protein>
    <recommendedName>
        <fullName evidence="2">UPF0145 protein WNY57_18615</fullName>
    </recommendedName>
</protein>
<evidence type="ECO:0000313" key="3">
    <source>
        <dbReference type="EMBL" id="MEM5534452.1"/>
    </source>
</evidence>
<evidence type="ECO:0000256" key="2">
    <source>
        <dbReference type="HAMAP-Rule" id="MF_00338"/>
    </source>
</evidence>
<proteinExistence type="inferred from homology"/>
<sequence>MFLSDNQQSSSSNTKTEWTLNDKGLTNNFTEITYDIDSLSFSLKKDGYKGVASIFYKDKFLCNLSTLFSQSGIYKKHGIKESIIITNNIEDKLTDVHNNEITLTSTLLNFNSKEYGIAGLRTVKGTSSYDVLFYGEHLTDVSEATAQKLDSTKDIYLKRKLSTFHEKMKDKKTVSEIVKESLTAKNYKIIRSPNEVILTTETSSNLNVLKRLDVITAECAYGMNIFKDLFASISDIFGGRNKSIQNTLKDARKNVLAELQKEAFSLGANAVVGIDLDYSEISGGGKFGMLFIVASGTAVIVED</sequence>
<dbReference type="HAMAP" id="MF_00338">
    <property type="entry name" value="UPF0145"/>
    <property type="match status" value="1"/>
</dbReference>
<comment type="caution">
    <text evidence="3">The sequence shown here is derived from an EMBL/GenBank/DDBJ whole genome shotgun (WGS) entry which is preliminary data.</text>
</comment>
<dbReference type="PANTHER" id="PTHR34068">
    <property type="entry name" value="UPF0145 PROTEIN YBJQ"/>
    <property type="match status" value="1"/>
</dbReference>
<dbReference type="InterPro" id="IPR035439">
    <property type="entry name" value="UPF0145_dom_sf"/>
</dbReference>
<gene>
    <name evidence="3" type="ORF">WNY57_18615</name>
</gene>
<name>A0ABU9TL70_9GAMM</name>
<reference evidence="3 4" key="1">
    <citation type="submission" date="2024-03" db="EMBL/GenBank/DDBJ databases">
        <title>Community enrichment and isolation of bacterial strains for fucoidan degradation.</title>
        <authorList>
            <person name="Sichert A."/>
        </authorList>
    </citation>
    <scope>NUCLEOTIDE SEQUENCE [LARGE SCALE GENOMIC DNA]</scope>
    <source>
        <strain evidence="3 4">AS26</strain>
    </source>
</reference>
<keyword evidence="4" id="KW-1185">Reference proteome</keyword>
<dbReference type="PANTHER" id="PTHR34068:SF1">
    <property type="entry name" value="UPF0145 PROTEIN YBJQ"/>
    <property type="match status" value="1"/>
</dbReference>
<dbReference type="Pfam" id="PF01906">
    <property type="entry name" value="YbjQ_1"/>
    <property type="match status" value="1"/>
</dbReference>
<evidence type="ECO:0000256" key="1">
    <source>
        <dbReference type="ARBA" id="ARBA00010751"/>
    </source>
</evidence>
<evidence type="ECO:0000313" key="4">
    <source>
        <dbReference type="Proteomes" id="UP001457661"/>
    </source>
</evidence>
<dbReference type="Gene3D" id="3.30.110.70">
    <property type="entry name" value="Hypothetical protein apc22750. Chain B"/>
    <property type="match status" value="1"/>
</dbReference>
<comment type="similarity">
    <text evidence="1 2">Belongs to the UPF0145 family.</text>
</comment>
<accession>A0ABU9TL70</accession>
<dbReference type="RefSeq" id="WP_231619857.1">
    <property type="nucleotide sequence ID" value="NZ_JBBMQX010000020.1"/>
</dbReference>
<organism evidence="3 4">
    <name type="scientific">Pseudoalteromonas arctica</name>
    <dbReference type="NCBI Taxonomy" id="394751"/>
    <lineage>
        <taxon>Bacteria</taxon>
        <taxon>Pseudomonadati</taxon>
        <taxon>Pseudomonadota</taxon>
        <taxon>Gammaproteobacteria</taxon>
        <taxon>Alteromonadales</taxon>
        <taxon>Pseudoalteromonadaceae</taxon>
        <taxon>Pseudoalteromonas</taxon>
    </lineage>
</organism>
<dbReference type="Proteomes" id="UP001457661">
    <property type="component" value="Unassembled WGS sequence"/>
</dbReference>
<dbReference type="EMBL" id="JBBMQX010000020">
    <property type="protein sequence ID" value="MEM5534452.1"/>
    <property type="molecule type" value="Genomic_DNA"/>
</dbReference>